<dbReference type="AlphaFoldDB" id="A0A1B9I763"/>
<dbReference type="EMBL" id="KV700115">
    <property type="protein sequence ID" value="OCF51339.1"/>
    <property type="molecule type" value="Genomic_DNA"/>
</dbReference>
<name>A0A1B9I763_9TREE</name>
<gene>
    <name evidence="1" type="ORF">I206_02053</name>
</gene>
<dbReference type="OrthoDB" id="3035629at2759"/>
<proteinExistence type="predicted"/>
<protein>
    <submittedName>
        <fullName evidence="1">Uncharacterized protein</fullName>
    </submittedName>
</protein>
<reference evidence="1" key="1">
    <citation type="submission" date="2013-07" db="EMBL/GenBank/DDBJ databases">
        <title>The Genome Sequence of Cryptococcus pinus CBS10737.</title>
        <authorList>
            <consortium name="The Broad Institute Genome Sequencing Platform"/>
            <person name="Cuomo C."/>
            <person name="Litvintseva A."/>
            <person name="Chen Y."/>
            <person name="Heitman J."/>
            <person name="Sun S."/>
            <person name="Springer D."/>
            <person name="Dromer F."/>
            <person name="Young S.K."/>
            <person name="Zeng Q."/>
            <person name="Gargeya S."/>
            <person name="Fitzgerald M."/>
            <person name="Abouelleil A."/>
            <person name="Alvarado L."/>
            <person name="Berlin A.M."/>
            <person name="Chapman S.B."/>
            <person name="Dewar J."/>
            <person name="Goldberg J."/>
            <person name="Griggs A."/>
            <person name="Gujja S."/>
            <person name="Hansen M."/>
            <person name="Howarth C."/>
            <person name="Imamovic A."/>
            <person name="Larimer J."/>
            <person name="McCowan C."/>
            <person name="Murphy C."/>
            <person name="Pearson M."/>
            <person name="Priest M."/>
            <person name="Roberts A."/>
            <person name="Saif S."/>
            <person name="Shea T."/>
            <person name="Sykes S."/>
            <person name="Wortman J."/>
            <person name="Nusbaum C."/>
            <person name="Birren B."/>
        </authorList>
    </citation>
    <scope>NUCLEOTIDE SEQUENCE [LARGE SCALE GENOMIC DNA]</scope>
    <source>
        <strain evidence="1">CBS 10737</strain>
    </source>
</reference>
<organism evidence="1">
    <name type="scientific">Kwoniella pini CBS 10737</name>
    <dbReference type="NCBI Taxonomy" id="1296096"/>
    <lineage>
        <taxon>Eukaryota</taxon>
        <taxon>Fungi</taxon>
        <taxon>Dikarya</taxon>
        <taxon>Basidiomycota</taxon>
        <taxon>Agaricomycotina</taxon>
        <taxon>Tremellomycetes</taxon>
        <taxon>Tremellales</taxon>
        <taxon>Cryptococcaceae</taxon>
        <taxon>Kwoniella</taxon>
    </lineage>
</organism>
<sequence>MSDTGSIMIAPSYTPHIPLEIQEQIFQYIAQSGVKCVRTLVLLNRAAHETFQPILHKHVILKASTTGTLFKYAIPTPPLVKSKEEVDLYTRQHNRLLRVLQSIRYLRVEDMKSLERIVNICIVLGNHKPTQLWKGAKGMITGSSILADMLREIKEYKHSSWQWPTCDDPRFGPIVRKVWNFFRYFKMADTVIEIAFESETISAHLKIAPQTQTEDAEAKKSFVKVSTCEIAHHKIYSPNGNRHTIAEGL</sequence>
<reference evidence="1" key="2">
    <citation type="submission" date="2016-07" db="EMBL/GenBank/DDBJ databases">
        <title>Evolution of pathogenesis and genome organization in the Tremellales.</title>
        <authorList>
            <person name="Cuomo C."/>
            <person name="Litvintseva A."/>
            <person name="Heitman J."/>
            <person name="Chen Y."/>
            <person name="Sun S."/>
            <person name="Springer D."/>
            <person name="Dromer F."/>
            <person name="Young S."/>
            <person name="Zeng Q."/>
            <person name="Chapman S."/>
            <person name="Gujja S."/>
            <person name="Saif S."/>
            <person name="Birren B."/>
        </authorList>
    </citation>
    <scope>NUCLEOTIDE SEQUENCE</scope>
    <source>
        <strain evidence="1">CBS 10737</strain>
    </source>
</reference>
<evidence type="ECO:0000313" key="1">
    <source>
        <dbReference type="EMBL" id="OCF51339.1"/>
    </source>
</evidence>
<accession>A0A1B9I763</accession>